<evidence type="ECO:0000256" key="1">
    <source>
        <dbReference type="SAM" id="MobiDB-lite"/>
    </source>
</evidence>
<protein>
    <submittedName>
        <fullName evidence="3">Uncharacterized protein</fullName>
    </submittedName>
</protein>
<feature type="transmembrane region" description="Helical" evidence="2">
    <location>
        <begin position="43"/>
        <end position="63"/>
    </location>
</feature>
<organism evidence="3 4">
    <name type="scientific">Erwinia phage PhiEaH1</name>
    <dbReference type="NCBI Taxonomy" id="1401669"/>
    <lineage>
        <taxon>Viruses</taxon>
        <taxon>Duplodnaviria</taxon>
        <taxon>Heunggongvirae</taxon>
        <taxon>Uroviricota</taxon>
        <taxon>Caudoviricetes</taxon>
        <taxon>Chimalliviridae</taxon>
        <taxon>Iapetusvirus</taxon>
        <taxon>Iapetusvirus EaH1</taxon>
    </lineage>
</organism>
<proteinExistence type="predicted"/>
<sequence length="175" mass="20048">MFNAGGHVFSLLVRLIPYLYYFIKESHRRDMEEELPPSKRTKYRTYVAILVAALILGSIFGYFRYRKDADALGLCLVEVQKVKDSVVGKPADYILRTQYDHDMDELSHKNTELGIYNEMLLEKVREACAKDPEKCGVLTKKLIEKVERLHPQEEPEPTGPGLSEQSSAIVNDVKK</sequence>
<dbReference type="EMBL" id="KF623294">
    <property type="protein sequence ID" value="AGX01900.1"/>
    <property type="molecule type" value="Genomic_DNA"/>
</dbReference>
<accession>W8CZZ4</accession>
<feature type="transmembrane region" description="Helical" evidence="2">
    <location>
        <begin position="6"/>
        <end position="23"/>
    </location>
</feature>
<evidence type="ECO:0000313" key="4">
    <source>
        <dbReference type="Proteomes" id="UP000204235"/>
    </source>
</evidence>
<keyword evidence="2" id="KW-1133">Transmembrane helix</keyword>
<evidence type="ECO:0000256" key="2">
    <source>
        <dbReference type="SAM" id="Phobius"/>
    </source>
</evidence>
<dbReference type="Proteomes" id="UP000204235">
    <property type="component" value="Segment"/>
</dbReference>
<keyword evidence="2" id="KW-0472">Membrane</keyword>
<feature type="region of interest" description="Disordered" evidence="1">
    <location>
        <begin position="148"/>
        <end position="175"/>
    </location>
</feature>
<keyword evidence="4" id="KW-1185">Reference proteome</keyword>
<dbReference type="RefSeq" id="YP_009010231.1">
    <property type="nucleotide sequence ID" value="NC_023610.1"/>
</dbReference>
<reference evidence="3 4" key="1">
    <citation type="journal article" date="2014" name="FEMS Microbiol. Lett.">
        <title>The genome of the Erwinia amylovora phage PhiEaH1 reveals greater diversity and broadens the applicability of phages for the treatment of fire blight.</title>
        <authorList>
            <person name="Meczker K."/>
            <person name="Domotor D."/>
            <person name="Vass J."/>
            <person name="Rakhely G."/>
            <person name="Schneider G."/>
            <person name="Kovacs T."/>
        </authorList>
    </citation>
    <scope>NUCLEOTIDE SEQUENCE [LARGE SCALE GENOMIC DNA]</scope>
</reference>
<dbReference type="GeneID" id="18500897"/>
<evidence type="ECO:0000313" key="3">
    <source>
        <dbReference type="EMBL" id="AGX01900.1"/>
    </source>
</evidence>
<keyword evidence="2" id="KW-0812">Transmembrane</keyword>
<name>W8CZZ4_9CAUD</name>
<dbReference type="KEGG" id="vg:18500897"/>